<keyword evidence="3" id="KW-1185">Reference proteome</keyword>
<proteinExistence type="predicted"/>
<evidence type="ECO:0000256" key="1">
    <source>
        <dbReference type="SAM" id="Phobius"/>
    </source>
</evidence>
<reference evidence="2 3" key="1">
    <citation type="submission" date="2016-11" db="EMBL/GenBank/DDBJ databases">
        <authorList>
            <person name="Jaros S."/>
            <person name="Januszkiewicz K."/>
            <person name="Wedrychowicz H."/>
        </authorList>
    </citation>
    <scope>NUCLEOTIDE SEQUENCE [LARGE SCALE GENOMIC DNA]</scope>
    <source>
        <strain evidence="2 3">DSM 3089</strain>
    </source>
</reference>
<dbReference type="Proteomes" id="UP000184526">
    <property type="component" value="Unassembled WGS sequence"/>
</dbReference>
<accession>A0A1M5XFA1</accession>
<evidence type="ECO:0000313" key="2">
    <source>
        <dbReference type="EMBL" id="SHH98545.1"/>
    </source>
</evidence>
<name>A0A1M5XFA1_9CLOT</name>
<protein>
    <submittedName>
        <fullName evidence="2">Uncharacterized protein</fullName>
    </submittedName>
</protein>
<keyword evidence="1" id="KW-1133">Transmembrane helix</keyword>
<dbReference type="EMBL" id="FQXP01000008">
    <property type="protein sequence ID" value="SHH98545.1"/>
    <property type="molecule type" value="Genomic_DNA"/>
</dbReference>
<dbReference type="AlphaFoldDB" id="A0A1M5XFA1"/>
<keyword evidence="1" id="KW-0472">Membrane</keyword>
<evidence type="ECO:0000313" key="3">
    <source>
        <dbReference type="Proteomes" id="UP000184526"/>
    </source>
</evidence>
<dbReference type="OrthoDB" id="2088276at2"/>
<gene>
    <name evidence="2" type="ORF">SAMN02745196_02205</name>
</gene>
<sequence length="237" mass="26670">MKRKNHMNNTKGLKAILSMVMAMLMTVIISVPTFASNATTSSIPENVNVKFCISPTIVDYGMTIPTSGYTKVKNMYESSTFTIDKNSIKNCPVVKPTGFVGLFDNAVNYVPTAFDAIYNSAVNKMGQAASLYEKNNSANKTPFMYGFDMQYTKPNENGIFIQSLSDLSTYTVEEHYGAPGENYWLGYSWGFYVVPDGAKFDPEQPNEAYKSEYYPNNIDLQANKTYYMIYELSMTSW</sequence>
<feature type="transmembrane region" description="Helical" evidence="1">
    <location>
        <begin position="12"/>
        <end position="35"/>
    </location>
</feature>
<organism evidence="2 3">
    <name type="scientific">Clostridium collagenovorans DSM 3089</name>
    <dbReference type="NCBI Taxonomy" id="1121306"/>
    <lineage>
        <taxon>Bacteria</taxon>
        <taxon>Bacillati</taxon>
        <taxon>Bacillota</taxon>
        <taxon>Clostridia</taxon>
        <taxon>Eubacteriales</taxon>
        <taxon>Clostridiaceae</taxon>
        <taxon>Clostridium</taxon>
    </lineage>
</organism>
<dbReference type="RefSeq" id="WP_072832069.1">
    <property type="nucleotide sequence ID" value="NZ_FQXP01000008.1"/>
</dbReference>
<keyword evidence="1" id="KW-0812">Transmembrane</keyword>